<dbReference type="EMBL" id="CP072455">
    <property type="protein sequence ID" value="QTL38625.1"/>
    <property type="molecule type" value="Genomic_DNA"/>
</dbReference>
<evidence type="ECO:0000313" key="1">
    <source>
        <dbReference type="EMBL" id="QTL38625.1"/>
    </source>
</evidence>
<keyword evidence="2" id="KW-1185">Reference proteome</keyword>
<name>A0ABX7VDP5_XENBU</name>
<proteinExistence type="predicted"/>
<dbReference type="RefSeq" id="WP_209026758.1">
    <property type="nucleotide sequence ID" value="NZ_CP072455.1"/>
</dbReference>
<gene>
    <name evidence="1" type="ORF">HGO23_12075</name>
</gene>
<accession>A0ABX7VDP5</accession>
<evidence type="ECO:0000313" key="2">
    <source>
        <dbReference type="Proteomes" id="UP000665047"/>
    </source>
</evidence>
<reference evidence="1 2" key="1">
    <citation type="submission" date="2021-03" db="EMBL/GenBank/DDBJ databases">
        <title>Complete Genome Sequence Data of Xenorhabdus budapestensis strain C72, a Candidate Biological Control Agent, from China.</title>
        <authorList>
            <person name="LI B."/>
            <person name="WANG S."/>
            <person name="QIU D."/>
        </authorList>
    </citation>
    <scope>NUCLEOTIDE SEQUENCE [LARGE SCALE GENOMIC DNA]</scope>
    <source>
        <strain evidence="1 2">C-7-2</strain>
    </source>
</reference>
<dbReference type="Proteomes" id="UP000665047">
    <property type="component" value="Chromosome"/>
</dbReference>
<sequence length="56" mass="6410">MSISVKVFAEDNSVIIVKICRDMDLDTESILSYLDIKCMNDENLSKEVELRPVFVT</sequence>
<protein>
    <submittedName>
        <fullName evidence="1">Uncharacterized protein</fullName>
    </submittedName>
</protein>
<organism evidence="1 2">
    <name type="scientific">Xenorhabdus budapestensis</name>
    <dbReference type="NCBI Taxonomy" id="290110"/>
    <lineage>
        <taxon>Bacteria</taxon>
        <taxon>Pseudomonadati</taxon>
        <taxon>Pseudomonadota</taxon>
        <taxon>Gammaproteobacteria</taxon>
        <taxon>Enterobacterales</taxon>
        <taxon>Morganellaceae</taxon>
        <taxon>Xenorhabdus</taxon>
    </lineage>
</organism>